<feature type="transmembrane region" description="Helical" evidence="13">
    <location>
        <begin position="40"/>
        <end position="58"/>
    </location>
</feature>
<dbReference type="Gene3D" id="3.30.450.20">
    <property type="entry name" value="PAS domain"/>
    <property type="match status" value="2"/>
</dbReference>
<keyword evidence="6" id="KW-0808">Transferase</keyword>
<dbReference type="InterPro" id="IPR035965">
    <property type="entry name" value="PAS-like_dom_sf"/>
</dbReference>
<organism evidence="15 16">
    <name type="scientific">Methyloceanibacter methanicus</name>
    <dbReference type="NCBI Taxonomy" id="1774968"/>
    <lineage>
        <taxon>Bacteria</taxon>
        <taxon>Pseudomonadati</taxon>
        <taxon>Pseudomonadota</taxon>
        <taxon>Alphaproteobacteria</taxon>
        <taxon>Hyphomicrobiales</taxon>
        <taxon>Hyphomicrobiaceae</taxon>
        <taxon>Methyloceanibacter</taxon>
    </lineage>
</organism>
<dbReference type="GO" id="GO:0005886">
    <property type="term" value="C:plasma membrane"/>
    <property type="evidence" value="ECO:0007669"/>
    <property type="project" value="UniProtKB-SubCell"/>
</dbReference>
<dbReference type="Pfam" id="PF12860">
    <property type="entry name" value="PAS_7"/>
    <property type="match status" value="1"/>
</dbReference>
<evidence type="ECO:0000256" key="5">
    <source>
        <dbReference type="ARBA" id="ARBA00022553"/>
    </source>
</evidence>
<dbReference type="SUPFAM" id="SSF55874">
    <property type="entry name" value="ATPase domain of HSP90 chaperone/DNA topoisomerase II/histidine kinase"/>
    <property type="match status" value="1"/>
</dbReference>
<dbReference type="EMBL" id="LPWG01000013">
    <property type="protein sequence ID" value="ODR98445.1"/>
    <property type="molecule type" value="Genomic_DNA"/>
</dbReference>
<evidence type="ECO:0000256" key="7">
    <source>
        <dbReference type="ARBA" id="ARBA00022741"/>
    </source>
</evidence>
<evidence type="ECO:0000256" key="1">
    <source>
        <dbReference type="ARBA" id="ARBA00000085"/>
    </source>
</evidence>
<evidence type="ECO:0000259" key="14">
    <source>
        <dbReference type="PROSITE" id="PS50109"/>
    </source>
</evidence>
<dbReference type="SUPFAM" id="SSF55785">
    <property type="entry name" value="PYP-like sensor domain (PAS domain)"/>
    <property type="match status" value="2"/>
</dbReference>
<dbReference type="SMART" id="SM00387">
    <property type="entry name" value="HATPase_c"/>
    <property type="match status" value="1"/>
</dbReference>
<dbReference type="AlphaFoldDB" id="A0A1E3VY10"/>
<dbReference type="InterPro" id="IPR003661">
    <property type="entry name" value="HisK_dim/P_dom"/>
</dbReference>
<evidence type="ECO:0000256" key="13">
    <source>
        <dbReference type="SAM" id="Phobius"/>
    </source>
</evidence>
<dbReference type="InterPro" id="IPR000014">
    <property type="entry name" value="PAS"/>
</dbReference>
<dbReference type="GO" id="GO:0009927">
    <property type="term" value="F:histidine phosphotransfer kinase activity"/>
    <property type="evidence" value="ECO:0007669"/>
    <property type="project" value="TreeGrafter"/>
</dbReference>
<evidence type="ECO:0000256" key="3">
    <source>
        <dbReference type="ARBA" id="ARBA00012438"/>
    </source>
</evidence>
<dbReference type="GO" id="GO:0000155">
    <property type="term" value="F:phosphorelay sensor kinase activity"/>
    <property type="evidence" value="ECO:0007669"/>
    <property type="project" value="InterPro"/>
</dbReference>
<dbReference type="InterPro" id="IPR036097">
    <property type="entry name" value="HisK_dim/P_sf"/>
</dbReference>
<keyword evidence="16" id="KW-1185">Reference proteome</keyword>
<keyword evidence="8" id="KW-0418">Kinase</keyword>
<dbReference type="InterPro" id="IPR013655">
    <property type="entry name" value="PAS_fold_3"/>
</dbReference>
<evidence type="ECO:0000256" key="10">
    <source>
        <dbReference type="ARBA" id="ARBA00023012"/>
    </source>
</evidence>
<dbReference type="RefSeq" id="WP_083240704.1">
    <property type="nucleotide sequence ID" value="NZ_LPWG01000013.1"/>
</dbReference>
<dbReference type="SUPFAM" id="SSF47384">
    <property type="entry name" value="Homodimeric domain of signal transducing histidine kinase"/>
    <property type="match status" value="1"/>
</dbReference>
<keyword evidence="13" id="KW-1133">Transmembrane helix</keyword>
<feature type="domain" description="Histidine kinase" evidence="14">
    <location>
        <begin position="530"/>
        <end position="749"/>
    </location>
</feature>
<keyword evidence="11 13" id="KW-0472">Membrane</keyword>
<dbReference type="Pfam" id="PF08447">
    <property type="entry name" value="PAS_3"/>
    <property type="match status" value="1"/>
</dbReference>
<evidence type="ECO:0000256" key="9">
    <source>
        <dbReference type="ARBA" id="ARBA00022840"/>
    </source>
</evidence>
<dbReference type="InterPro" id="IPR004358">
    <property type="entry name" value="Sig_transdc_His_kin-like_C"/>
</dbReference>
<dbReference type="Pfam" id="PF02518">
    <property type="entry name" value="HATPase_c"/>
    <property type="match status" value="1"/>
</dbReference>
<dbReference type="Gene3D" id="1.10.287.130">
    <property type="match status" value="1"/>
</dbReference>
<evidence type="ECO:0000256" key="4">
    <source>
        <dbReference type="ARBA" id="ARBA00022475"/>
    </source>
</evidence>
<comment type="catalytic activity">
    <reaction evidence="1">
        <text>ATP + protein L-histidine = ADP + protein N-phospho-L-histidine.</text>
        <dbReference type="EC" id="2.7.13.3"/>
    </reaction>
</comment>
<evidence type="ECO:0000256" key="12">
    <source>
        <dbReference type="SAM" id="Coils"/>
    </source>
</evidence>
<evidence type="ECO:0000256" key="11">
    <source>
        <dbReference type="ARBA" id="ARBA00023136"/>
    </source>
</evidence>
<protein>
    <recommendedName>
        <fullName evidence="3">histidine kinase</fullName>
        <ecNumber evidence="3">2.7.13.3</ecNumber>
    </recommendedName>
</protein>
<sequence>MARARPARGAGIYSIAGPRWQDIRALVDQHIPSPERLRQLVPVFLVCFALVACLGFYYQISSGKDAALTGARRQLALNADVASLKLSGEVLASSADWQGELARSLPYSAARDGRVVLLSDAEGGIQARVPFGSDFRGNLLTVLGPGQPLTIMGADAGVMRVTLNDGTDALVTVRNVPRTDAQLTFIQPVASALAGWQSHTLLEVTLLVAGGLILMLFAGAFWYLTPFGRPEDSNTLTRELTEALPGCGVWRWNLARGHVEWSRPMYALLGLEPASGVVSYGMLANRLHRDDDLRAEIDAHLRDGMSVFDQCFRMRHADGHWVTIRLRGHITRDVSTGEPYLTGMAVLADPNAVPGAADANARLRDAVETISEAFVLWDNHNKLVMCNSKYQQFHGLADDMVQPGSSYDEVIAAASEPIVSKRYAVAGKADRQSRTYEAQLEDGRWLHINERRTRDGGYVSVGTDITDLKESQTKNAESEQQLRASVAELRLSRRELEHQKQQLVDLAEKYALEKNRAEAANRAKSEFLANISHELRTPLNAIIGFSEVMQQSLFGPLGHEKYQEYARDIYSSGAYLLEVINDILDMSKIEAGRMTLDLGNVDVAEIVDDSMKVVSQTAAERGIVLERHGPKRFPIEADRRYLKQIFLNLLSNAVKFSREGGRVDVHLARANGKLKIAIKDTGIGIAQAHIAKLGRPFEQVENQFSKSHQGSGLGLAISRALVELHGGTLEIKSREGSGTTVTCALPIRTPRPADIEEPLAQSA</sequence>
<dbReference type="STRING" id="1774968.AUC68_08405"/>
<dbReference type="Proteomes" id="UP000094501">
    <property type="component" value="Unassembled WGS sequence"/>
</dbReference>
<keyword evidence="7" id="KW-0547">Nucleotide-binding</keyword>
<dbReference type="PROSITE" id="PS50109">
    <property type="entry name" value="HIS_KIN"/>
    <property type="match status" value="1"/>
</dbReference>
<feature type="transmembrane region" description="Helical" evidence="13">
    <location>
        <begin position="204"/>
        <end position="224"/>
    </location>
</feature>
<accession>A0A1E3VY10</accession>
<keyword evidence="9" id="KW-0067">ATP-binding</keyword>
<comment type="caution">
    <text evidence="15">The sequence shown here is derived from an EMBL/GenBank/DDBJ whole genome shotgun (WGS) entry which is preliminary data.</text>
</comment>
<dbReference type="SMART" id="SM00388">
    <property type="entry name" value="HisKA"/>
    <property type="match status" value="1"/>
</dbReference>
<dbReference type="InterPro" id="IPR005467">
    <property type="entry name" value="His_kinase_dom"/>
</dbReference>
<reference evidence="15 16" key="1">
    <citation type="journal article" date="2016" name="Environ. Microbiol.">
        <title>New Methyloceanibacter diversity from North Sea sediments includes methanotroph containing solely the soluble methane monooxygenase.</title>
        <authorList>
            <person name="Vekeman B."/>
            <person name="Kerckhof F.M."/>
            <person name="Cremers G."/>
            <person name="de Vos P."/>
            <person name="Vandamme P."/>
            <person name="Boon N."/>
            <person name="Op den Camp H.J."/>
            <person name="Heylen K."/>
        </authorList>
    </citation>
    <scope>NUCLEOTIDE SEQUENCE [LARGE SCALE GENOMIC DNA]</scope>
    <source>
        <strain evidence="15 16">R-67174</strain>
    </source>
</reference>
<dbReference type="Pfam" id="PF00512">
    <property type="entry name" value="HisKA"/>
    <property type="match status" value="1"/>
</dbReference>
<dbReference type="Gene3D" id="3.30.565.10">
    <property type="entry name" value="Histidine kinase-like ATPase, C-terminal domain"/>
    <property type="match status" value="1"/>
</dbReference>
<dbReference type="EC" id="2.7.13.3" evidence="3"/>
<comment type="subcellular location">
    <subcellularLocation>
        <location evidence="2">Cell membrane</location>
    </subcellularLocation>
</comment>
<evidence type="ECO:0000313" key="16">
    <source>
        <dbReference type="Proteomes" id="UP000094501"/>
    </source>
</evidence>
<feature type="coiled-coil region" evidence="12">
    <location>
        <begin position="468"/>
        <end position="523"/>
    </location>
</feature>
<keyword evidence="5" id="KW-0597">Phosphoprotein</keyword>
<evidence type="ECO:0000256" key="2">
    <source>
        <dbReference type="ARBA" id="ARBA00004236"/>
    </source>
</evidence>
<dbReference type="CDD" id="cd16922">
    <property type="entry name" value="HATPase_EvgS-ArcB-TorS-like"/>
    <property type="match status" value="1"/>
</dbReference>
<dbReference type="GO" id="GO:0005524">
    <property type="term" value="F:ATP binding"/>
    <property type="evidence" value="ECO:0007669"/>
    <property type="project" value="UniProtKB-KW"/>
</dbReference>
<dbReference type="InterPro" id="IPR036890">
    <property type="entry name" value="HATPase_C_sf"/>
</dbReference>
<keyword evidence="12" id="KW-0175">Coiled coil</keyword>
<dbReference type="PANTHER" id="PTHR43047">
    <property type="entry name" value="TWO-COMPONENT HISTIDINE PROTEIN KINASE"/>
    <property type="match status" value="1"/>
</dbReference>
<evidence type="ECO:0000313" key="15">
    <source>
        <dbReference type="EMBL" id="ODR98445.1"/>
    </source>
</evidence>
<evidence type="ECO:0000256" key="8">
    <source>
        <dbReference type="ARBA" id="ARBA00022777"/>
    </source>
</evidence>
<keyword evidence="13" id="KW-0812">Transmembrane</keyword>
<keyword evidence="10" id="KW-0902">Two-component regulatory system</keyword>
<proteinExistence type="predicted"/>
<dbReference type="OrthoDB" id="9801651at2"/>
<dbReference type="NCBIfam" id="TIGR00229">
    <property type="entry name" value="sensory_box"/>
    <property type="match status" value="1"/>
</dbReference>
<dbReference type="CDD" id="cd00082">
    <property type="entry name" value="HisKA"/>
    <property type="match status" value="1"/>
</dbReference>
<dbReference type="CDD" id="cd00130">
    <property type="entry name" value="PAS"/>
    <property type="match status" value="1"/>
</dbReference>
<dbReference type="PRINTS" id="PR00344">
    <property type="entry name" value="BCTRLSENSOR"/>
</dbReference>
<keyword evidence="4" id="KW-1003">Cell membrane</keyword>
<name>A0A1E3VY10_9HYPH</name>
<gene>
    <name evidence="15" type="ORF">AUC68_08405</name>
</gene>
<evidence type="ECO:0000256" key="6">
    <source>
        <dbReference type="ARBA" id="ARBA00022679"/>
    </source>
</evidence>
<dbReference type="FunFam" id="3.30.565.10:FF:000023">
    <property type="entry name" value="PAS domain-containing sensor histidine kinase"/>
    <property type="match status" value="1"/>
</dbReference>
<dbReference type="InterPro" id="IPR003594">
    <property type="entry name" value="HATPase_dom"/>
</dbReference>
<dbReference type="PANTHER" id="PTHR43047:SF72">
    <property type="entry name" value="OSMOSENSING HISTIDINE PROTEIN KINASE SLN1"/>
    <property type="match status" value="1"/>
</dbReference>